<comment type="caution">
    <text evidence="2">The sequence shown here is derived from an EMBL/GenBank/DDBJ whole genome shotgun (WGS) entry which is preliminary data.</text>
</comment>
<keyword evidence="1" id="KW-0812">Transmembrane</keyword>
<proteinExistence type="predicted"/>
<accession>A0A9D4D0M9</accession>
<gene>
    <name evidence="2" type="ORF">DPMN_043542</name>
</gene>
<dbReference type="AlphaFoldDB" id="A0A9D4D0M9"/>
<feature type="transmembrane region" description="Helical" evidence="1">
    <location>
        <begin position="21"/>
        <end position="41"/>
    </location>
</feature>
<keyword evidence="3" id="KW-1185">Reference proteome</keyword>
<evidence type="ECO:0000313" key="3">
    <source>
        <dbReference type="Proteomes" id="UP000828390"/>
    </source>
</evidence>
<reference evidence="2" key="1">
    <citation type="journal article" date="2019" name="bioRxiv">
        <title>The Genome of the Zebra Mussel, Dreissena polymorpha: A Resource for Invasive Species Research.</title>
        <authorList>
            <person name="McCartney M.A."/>
            <person name="Auch B."/>
            <person name="Kono T."/>
            <person name="Mallez S."/>
            <person name="Zhang Y."/>
            <person name="Obille A."/>
            <person name="Becker A."/>
            <person name="Abrahante J.E."/>
            <person name="Garbe J."/>
            <person name="Badalamenti J.P."/>
            <person name="Herman A."/>
            <person name="Mangelson H."/>
            <person name="Liachko I."/>
            <person name="Sullivan S."/>
            <person name="Sone E.D."/>
            <person name="Koren S."/>
            <person name="Silverstein K.A.T."/>
            <person name="Beckman K.B."/>
            <person name="Gohl D.M."/>
        </authorList>
    </citation>
    <scope>NUCLEOTIDE SEQUENCE</scope>
    <source>
        <strain evidence="2">Duluth1</strain>
        <tissue evidence="2">Whole animal</tissue>
    </source>
</reference>
<sequence length="75" mass="7502">MATQRDKRANLSKTYHRAVRVVAGVDNALVVSSMVLGATGIGVLGTIIAAPVAIAMEGAALGLGLLSIVGGQTNN</sequence>
<evidence type="ECO:0000256" key="1">
    <source>
        <dbReference type="SAM" id="Phobius"/>
    </source>
</evidence>
<protein>
    <submittedName>
        <fullName evidence="2">Uncharacterized protein</fullName>
    </submittedName>
</protein>
<dbReference type="EMBL" id="JAIWYP010000011">
    <property type="protein sequence ID" value="KAH3736966.1"/>
    <property type="molecule type" value="Genomic_DNA"/>
</dbReference>
<keyword evidence="1" id="KW-0472">Membrane</keyword>
<name>A0A9D4D0M9_DREPO</name>
<feature type="transmembrane region" description="Helical" evidence="1">
    <location>
        <begin position="47"/>
        <end position="69"/>
    </location>
</feature>
<reference evidence="2" key="2">
    <citation type="submission" date="2020-11" db="EMBL/GenBank/DDBJ databases">
        <authorList>
            <person name="McCartney M.A."/>
            <person name="Auch B."/>
            <person name="Kono T."/>
            <person name="Mallez S."/>
            <person name="Becker A."/>
            <person name="Gohl D.M."/>
            <person name="Silverstein K.A.T."/>
            <person name="Koren S."/>
            <person name="Bechman K.B."/>
            <person name="Herman A."/>
            <person name="Abrahante J.E."/>
            <person name="Garbe J."/>
        </authorList>
    </citation>
    <scope>NUCLEOTIDE SEQUENCE</scope>
    <source>
        <strain evidence="2">Duluth1</strain>
        <tissue evidence="2">Whole animal</tissue>
    </source>
</reference>
<organism evidence="2 3">
    <name type="scientific">Dreissena polymorpha</name>
    <name type="common">Zebra mussel</name>
    <name type="synonym">Mytilus polymorpha</name>
    <dbReference type="NCBI Taxonomy" id="45954"/>
    <lineage>
        <taxon>Eukaryota</taxon>
        <taxon>Metazoa</taxon>
        <taxon>Spiralia</taxon>
        <taxon>Lophotrochozoa</taxon>
        <taxon>Mollusca</taxon>
        <taxon>Bivalvia</taxon>
        <taxon>Autobranchia</taxon>
        <taxon>Heteroconchia</taxon>
        <taxon>Euheterodonta</taxon>
        <taxon>Imparidentia</taxon>
        <taxon>Neoheterodontei</taxon>
        <taxon>Myida</taxon>
        <taxon>Dreissenoidea</taxon>
        <taxon>Dreissenidae</taxon>
        <taxon>Dreissena</taxon>
    </lineage>
</organism>
<dbReference type="Proteomes" id="UP000828390">
    <property type="component" value="Unassembled WGS sequence"/>
</dbReference>
<keyword evidence="1" id="KW-1133">Transmembrane helix</keyword>
<evidence type="ECO:0000313" key="2">
    <source>
        <dbReference type="EMBL" id="KAH3736966.1"/>
    </source>
</evidence>